<dbReference type="RefSeq" id="WP_085804781.1">
    <property type="nucleotide sequence ID" value="NZ_FWFX01000003.1"/>
</dbReference>
<gene>
    <name evidence="1" type="ORF">ROA7450_01223</name>
</gene>
<accession>A0A1X6YRS9</accession>
<reference evidence="1 2" key="1">
    <citation type="submission" date="2017-03" db="EMBL/GenBank/DDBJ databases">
        <authorList>
            <person name="Afonso C.L."/>
            <person name="Miller P.J."/>
            <person name="Scott M.A."/>
            <person name="Spackman E."/>
            <person name="Goraichik I."/>
            <person name="Dimitrov K.M."/>
            <person name="Suarez D.L."/>
            <person name="Swayne D.E."/>
        </authorList>
    </citation>
    <scope>NUCLEOTIDE SEQUENCE [LARGE SCALE GENOMIC DNA]</scope>
    <source>
        <strain evidence="1 2">CECT 7450</strain>
    </source>
</reference>
<dbReference type="EMBL" id="FWFX01000003">
    <property type="protein sequence ID" value="SLN29008.1"/>
    <property type="molecule type" value="Genomic_DNA"/>
</dbReference>
<sequence>MTDVLQILGFTPGRILRVFGMRRSGNHAIINWLQRNAPGDSVFLNNCRRKASVLETFQGCEVNGERHIHKPEDGQPIAEHVSDGAVLLLSYEDFAPVGREDLMDLVSAEFNADDVSHEIVIYRNFTNWSASLLKKLQGNPSHTPLGRLRIMMGALEQYKHMLTLVEEPRGHNMQAIHYDGWCGSAEYRVATLESLELENCDDDLGRVQKYGGGSSFQPNAKTAEELDVLRRWPAMESDPEYQIVLSAARQDLHLMKLLERLTPQDAALAAGSVKRSGSRSGWFKDLLNPKRALRVR</sequence>
<name>A0A1X6YRS9_9RHOB</name>
<organism evidence="1 2">
    <name type="scientific">Roseovarius albus</name>
    <dbReference type="NCBI Taxonomy" id="1247867"/>
    <lineage>
        <taxon>Bacteria</taxon>
        <taxon>Pseudomonadati</taxon>
        <taxon>Pseudomonadota</taxon>
        <taxon>Alphaproteobacteria</taxon>
        <taxon>Rhodobacterales</taxon>
        <taxon>Roseobacteraceae</taxon>
        <taxon>Roseovarius</taxon>
    </lineage>
</organism>
<evidence type="ECO:0000313" key="2">
    <source>
        <dbReference type="Proteomes" id="UP000193061"/>
    </source>
</evidence>
<protein>
    <submittedName>
        <fullName evidence="1">Uncharacterized protein</fullName>
    </submittedName>
</protein>
<evidence type="ECO:0000313" key="1">
    <source>
        <dbReference type="EMBL" id="SLN29008.1"/>
    </source>
</evidence>
<dbReference type="AlphaFoldDB" id="A0A1X6YRS9"/>
<keyword evidence="2" id="KW-1185">Reference proteome</keyword>
<dbReference type="Proteomes" id="UP000193061">
    <property type="component" value="Unassembled WGS sequence"/>
</dbReference>
<dbReference type="OrthoDB" id="453470at2"/>
<proteinExistence type="predicted"/>